<dbReference type="SUPFAM" id="SSF51182">
    <property type="entry name" value="RmlC-like cupins"/>
    <property type="match status" value="1"/>
</dbReference>
<dbReference type="AlphaFoldDB" id="A0A939JIB3"/>
<keyword evidence="4" id="KW-1185">Reference proteome</keyword>
<dbReference type="InterPro" id="IPR013096">
    <property type="entry name" value="Cupin_2"/>
</dbReference>
<dbReference type="Proteomes" id="UP000664167">
    <property type="component" value="Unassembled WGS sequence"/>
</dbReference>
<evidence type="ECO:0000313" key="4">
    <source>
        <dbReference type="Proteomes" id="UP000664167"/>
    </source>
</evidence>
<evidence type="ECO:0000256" key="1">
    <source>
        <dbReference type="SAM" id="SignalP"/>
    </source>
</evidence>
<gene>
    <name evidence="3" type="ORF">J0695_14495</name>
</gene>
<dbReference type="Pfam" id="PF07883">
    <property type="entry name" value="Cupin_2"/>
    <property type="match status" value="1"/>
</dbReference>
<feature type="signal peptide" evidence="1">
    <location>
        <begin position="1"/>
        <end position="23"/>
    </location>
</feature>
<organism evidence="3 4">
    <name type="scientific">Streptomyces beijiangensis</name>
    <dbReference type="NCBI Taxonomy" id="163361"/>
    <lineage>
        <taxon>Bacteria</taxon>
        <taxon>Bacillati</taxon>
        <taxon>Actinomycetota</taxon>
        <taxon>Actinomycetes</taxon>
        <taxon>Kitasatosporales</taxon>
        <taxon>Streptomycetaceae</taxon>
        <taxon>Streptomyces</taxon>
    </lineage>
</organism>
<name>A0A939JIB3_9ACTN</name>
<evidence type="ECO:0000259" key="2">
    <source>
        <dbReference type="Pfam" id="PF07883"/>
    </source>
</evidence>
<feature type="chain" id="PRO_5037720462" evidence="1">
    <location>
        <begin position="24"/>
        <end position="147"/>
    </location>
</feature>
<dbReference type="RefSeq" id="WP_206962431.1">
    <property type="nucleotide sequence ID" value="NZ_BAAAJJ010000009.1"/>
</dbReference>
<dbReference type="EMBL" id="JAFLRJ010000129">
    <property type="protein sequence ID" value="MBO0513005.1"/>
    <property type="molecule type" value="Genomic_DNA"/>
</dbReference>
<dbReference type="InterPro" id="IPR014710">
    <property type="entry name" value="RmlC-like_jellyroll"/>
</dbReference>
<evidence type="ECO:0000313" key="3">
    <source>
        <dbReference type="EMBL" id="MBO0513005.1"/>
    </source>
</evidence>
<feature type="domain" description="Cupin type-2" evidence="2">
    <location>
        <begin position="58"/>
        <end position="127"/>
    </location>
</feature>
<dbReference type="Gene3D" id="2.60.120.10">
    <property type="entry name" value="Jelly Rolls"/>
    <property type="match status" value="1"/>
</dbReference>
<proteinExistence type="predicted"/>
<accession>A0A939JIB3</accession>
<comment type="caution">
    <text evidence="3">The sequence shown here is derived from an EMBL/GenBank/DDBJ whole genome shotgun (WGS) entry which is preliminary data.</text>
</comment>
<protein>
    <submittedName>
        <fullName evidence="3">Cupin domain-containing protein</fullName>
    </submittedName>
</protein>
<sequence>MRKLFAVAGCVAALALVPSAAVATPGGGVSGTILAKGTSEGALKLKTSGATDVVVRTLTIAPGGTTGWHYHQGQVIAVVESGTLTRTLDDCSVETTTAGKSFVEPAGGRHIHVGRNLGSTPVVLYVTYLLPEGAPISVDADAPAGCP</sequence>
<dbReference type="InterPro" id="IPR011051">
    <property type="entry name" value="RmlC_Cupin_sf"/>
</dbReference>
<keyword evidence="1" id="KW-0732">Signal</keyword>
<reference evidence="3" key="1">
    <citation type="submission" date="2021-03" db="EMBL/GenBank/DDBJ databases">
        <title>Streptomyces poriferae sp. nov., a novel marine sponge-derived Actinobacteria species with anti-MRSA activity.</title>
        <authorList>
            <person name="Sandoval-Powers M."/>
            <person name="Kralova S."/>
            <person name="Nguyen G.-S."/>
            <person name="Fawwal D."/>
            <person name="Degnes K."/>
            <person name="Klinkenberg G."/>
            <person name="Sletta H."/>
            <person name="Wentzel A."/>
            <person name="Liles M.R."/>
        </authorList>
    </citation>
    <scope>NUCLEOTIDE SEQUENCE</scope>
    <source>
        <strain evidence="3">DSM 41794</strain>
    </source>
</reference>